<dbReference type="Proteomes" id="UP000252770">
    <property type="component" value="Unassembled WGS sequence"/>
</dbReference>
<evidence type="ECO:0000256" key="2">
    <source>
        <dbReference type="ARBA" id="ARBA00022598"/>
    </source>
</evidence>
<dbReference type="GO" id="GO:0004467">
    <property type="term" value="F:long-chain fatty acid-CoA ligase activity"/>
    <property type="evidence" value="ECO:0007669"/>
    <property type="project" value="UniProtKB-EC"/>
</dbReference>
<feature type="domain" description="AMP-dependent synthetase/ligase" evidence="8">
    <location>
        <begin position="33"/>
        <end position="438"/>
    </location>
</feature>
<evidence type="ECO:0000259" key="8">
    <source>
        <dbReference type="Pfam" id="PF00501"/>
    </source>
</evidence>
<comment type="catalytic activity">
    <reaction evidence="5">
        <text>a long-chain fatty acid + ATP + CoA = a long-chain fatty acyl-CoA + AMP + diphosphate</text>
        <dbReference type="Rhea" id="RHEA:15421"/>
        <dbReference type="ChEBI" id="CHEBI:30616"/>
        <dbReference type="ChEBI" id="CHEBI:33019"/>
        <dbReference type="ChEBI" id="CHEBI:57287"/>
        <dbReference type="ChEBI" id="CHEBI:57560"/>
        <dbReference type="ChEBI" id="CHEBI:83139"/>
        <dbReference type="ChEBI" id="CHEBI:456215"/>
        <dbReference type="EC" id="6.2.1.3"/>
    </reaction>
    <physiologicalReaction direction="left-to-right" evidence="5">
        <dbReference type="Rhea" id="RHEA:15422"/>
    </physiologicalReaction>
</comment>
<keyword evidence="10" id="KW-1185">Reference proteome</keyword>
<comment type="caution">
    <text evidence="9">The sequence shown here is derived from an EMBL/GenBank/DDBJ whole genome shotgun (WGS) entry which is preliminary data.</text>
</comment>
<evidence type="ECO:0000313" key="10">
    <source>
        <dbReference type="Proteomes" id="UP000252770"/>
    </source>
</evidence>
<dbReference type="Gene3D" id="3.40.50.12780">
    <property type="entry name" value="N-terminal domain of ligase-like"/>
    <property type="match status" value="1"/>
</dbReference>
<dbReference type="PROSITE" id="PS00455">
    <property type="entry name" value="AMP_BINDING"/>
    <property type="match status" value="1"/>
</dbReference>
<name>A0A367YTD5_9ACTN</name>
<dbReference type="InterPro" id="IPR045851">
    <property type="entry name" value="AMP-bd_C_sf"/>
</dbReference>
<gene>
    <name evidence="9" type="ORF">DT076_11865</name>
</gene>
<reference evidence="9 10" key="1">
    <citation type="submission" date="2018-07" db="EMBL/GenBank/DDBJ databases">
        <title>Desertimonas flava gen. nov. sp. nov.</title>
        <authorList>
            <person name="Liu S."/>
        </authorList>
    </citation>
    <scope>NUCLEOTIDE SEQUENCE [LARGE SCALE GENOMIC DNA]</scope>
    <source>
        <strain evidence="9 10">16Sb5-5</strain>
    </source>
</reference>
<dbReference type="CDD" id="cd05907">
    <property type="entry name" value="VL_LC_FACS_like"/>
    <property type="match status" value="1"/>
</dbReference>
<sequence>MSSSAELAPQGPDRSQDVDVSDRSPSVGAMFTAQVALGRNREAFRHRDADDRWVSLTWAETRDIVFELAAGLLSLGLEREQRVAIASSTRIEWILADLAVMCAGGATTTIYPTSTAPVVDYILSDSESRILVVEDDQQLAKVLDHVDEATTIVLIEGTSDSERVLGWEELRRRGRELLAEQPDVVEEAVAGTRPEQLATLIYTSGTTGQPKGVRITHDSWAYIGRGVVAIDLLRPDDLQFLWLPLSHVFGKALIAIQLEVGFATAVDGRIDRIVDGLGEVRPTFMAGAPRIFEKVRARVMTGAASGPRAKIARWAFSVGKRSAAPRLRGEPLTGLLKVQYAIADRLVFSKLKARLGGRIRFMVSGSNKLNAQVQSWFYSAGLLVIEGYGLTETSAVSAVNDPRTPRLGTVGPALPGTTIKIADDGEVLIKGPGVASGYQGQDELESGSFVDGWFHTGDIGELDADGYLKITDRKKDLIKTSGGKYVAPQKVEGALVAASPYASQVVVSGEGRKYIVALIALDPDSITAWAKSQGLPTDDYAAMINSPQVRALLQSHVDKANATLERHETVKRFAVLPAELSIDEGEVTPSMKIRRAAIAEKHADLLAGLYDDED</sequence>
<evidence type="ECO:0000256" key="5">
    <source>
        <dbReference type="ARBA" id="ARBA00024484"/>
    </source>
</evidence>
<comment type="similarity">
    <text evidence="1">Belongs to the ATP-dependent AMP-binding enzyme family.</text>
</comment>
<dbReference type="Pfam" id="PF23562">
    <property type="entry name" value="AMP-binding_C_3"/>
    <property type="match status" value="1"/>
</dbReference>
<evidence type="ECO:0000256" key="7">
    <source>
        <dbReference type="SAM" id="MobiDB-lite"/>
    </source>
</evidence>
<keyword evidence="3" id="KW-0276">Fatty acid metabolism</keyword>
<evidence type="ECO:0000256" key="6">
    <source>
        <dbReference type="ARBA" id="ARBA00032875"/>
    </source>
</evidence>
<dbReference type="InterPro" id="IPR000873">
    <property type="entry name" value="AMP-dep_synth/lig_dom"/>
</dbReference>
<dbReference type="InterPro" id="IPR042099">
    <property type="entry name" value="ANL_N_sf"/>
</dbReference>
<dbReference type="AlphaFoldDB" id="A0A367YTD5"/>
<dbReference type="GO" id="GO:0016020">
    <property type="term" value="C:membrane"/>
    <property type="evidence" value="ECO:0007669"/>
    <property type="project" value="TreeGrafter"/>
</dbReference>
<accession>A0A367YTD5</accession>
<dbReference type="Pfam" id="PF00501">
    <property type="entry name" value="AMP-binding"/>
    <property type="match status" value="1"/>
</dbReference>
<keyword evidence="4" id="KW-0443">Lipid metabolism</keyword>
<dbReference type="SUPFAM" id="SSF56801">
    <property type="entry name" value="Acetyl-CoA synthetase-like"/>
    <property type="match status" value="1"/>
</dbReference>
<organism evidence="9 10">
    <name type="scientific">Desertihabitans brevis</name>
    <dbReference type="NCBI Taxonomy" id="2268447"/>
    <lineage>
        <taxon>Bacteria</taxon>
        <taxon>Bacillati</taxon>
        <taxon>Actinomycetota</taxon>
        <taxon>Actinomycetes</taxon>
        <taxon>Propionibacteriales</taxon>
        <taxon>Propionibacteriaceae</taxon>
        <taxon>Desertihabitans</taxon>
    </lineage>
</organism>
<evidence type="ECO:0000313" key="9">
    <source>
        <dbReference type="EMBL" id="RCK69050.1"/>
    </source>
</evidence>
<proteinExistence type="inferred from homology"/>
<feature type="region of interest" description="Disordered" evidence="7">
    <location>
        <begin position="1"/>
        <end position="24"/>
    </location>
</feature>
<dbReference type="PANTHER" id="PTHR43272:SF32">
    <property type="entry name" value="AMP-DEPENDENT SYNTHETASE_LIGASE DOMAIN-CONTAINING PROTEIN"/>
    <property type="match status" value="1"/>
</dbReference>
<evidence type="ECO:0000256" key="1">
    <source>
        <dbReference type="ARBA" id="ARBA00006432"/>
    </source>
</evidence>
<dbReference type="Gene3D" id="3.30.300.30">
    <property type="match status" value="1"/>
</dbReference>
<keyword evidence="2 9" id="KW-0436">Ligase</keyword>
<dbReference type="EMBL" id="QOUI01000007">
    <property type="protein sequence ID" value="RCK69050.1"/>
    <property type="molecule type" value="Genomic_DNA"/>
</dbReference>
<evidence type="ECO:0000256" key="3">
    <source>
        <dbReference type="ARBA" id="ARBA00022832"/>
    </source>
</evidence>
<dbReference type="InterPro" id="IPR020845">
    <property type="entry name" value="AMP-binding_CS"/>
</dbReference>
<dbReference type="PANTHER" id="PTHR43272">
    <property type="entry name" value="LONG-CHAIN-FATTY-ACID--COA LIGASE"/>
    <property type="match status" value="1"/>
</dbReference>
<evidence type="ECO:0000256" key="4">
    <source>
        <dbReference type="ARBA" id="ARBA00023098"/>
    </source>
</evidence>
<protein>
    <recommendedName>
        <fullName evidence="6">Acyl-CoA synthetase</fullName>
    </recommendedName>
</protein>